<dbReference type="STRING" id="413071.G9MX01"/>
<dbReference type="InterPro" id="IPR050432">
    <property type="entry name" value="FAD-linked_Oxidoreductases_BP"/>
</dbReference>
<dbReference type="InterPro" id="IPR016169">
    <property type="entry name" value="FAD-bd_PCMH_sub2"/>
</dbReference>
<dbReference type="PROSITE" id="PS51387">
    <property type="entry name" value="FAD_PCMH"/>
    <property type="match status" value="1"/>
</dbReference>
<dbReference type="GeneID" id="25795945"/>
<dbReference type="VEuPathDB" id="FungiDB:TRIVIDRAFT_59399"/>
<name>G9MX01_HYPVG</name>
<dbReference type="Pfam" id="PF01565">
    <property type="entry name" value="FAD_binding_4"/>
    <property type="match status" value="1"/>
</dbReference>
<proteinExistence type="inferred from homology"/>
<evidence type="ECO:0000313" key="5">
    <source>
        <dbReference type="Proteomes" id="UP000007115"/>
    </source>
</evidence>
<evidence type="ECO:0000256" key="1">
    <source>
        <dbReference type="ARBA" id="ARBA00005466"/>
    </source>
</evidence>
<dbReference type="GO" id="GO:0016491">
    <property type="term" value="F:oxidoreductase activity"/>
    <property type="evidence" value="ECO:0007669"/>
    <property type="project" value="UniProtKB-KW"/>
</dbReference>
<dbReference type="Pfam" id="PF08031">
    <property type="entry name" value="BBE"/>
    <property type="match status" value="1"/>
</dbReference>
<dbReference type="SUPFAM" id="SSF56176">
    <property type="entry name" value="FAD-binding/transporter-associated domain-like"/>
    <property type="match status" value="1"/>
</dbReference>
<feature type="domain" description="FAD-binding PCMH-type" evidence="3">
    <location>
        <begin position="99"/>
        <end position="279"/>
    </location>
</feature>
<keyword evidence="2" id="KW-0560">Oxidoreductase</keyword>
<reference evidence="4 5" key="1">
    <citation type="journal article" date="2011" name="Genome Biol.">
        <title>Comparative genome sequence analysis underscores mycoparasitism as the ancestral life style of Trichoderma.</title>
        <authorList>
            <person name="Kubicek C.P."/>
            <person name="Herrera-Estrella A."/>
            <person name="Seidl-Seiboth V."/>
            <person name="Martinez D.A."/>
            <person name="Druzhinina I.S."/>
            <person name="Thon M."/>
            <person name="Zeilinger S."/>
            <person name="Casas-Flores S."/>
            <person name="Horwitz B.A."/>
            <person name="Mukherjee P.K."/>
            <person name="Mukherjee M."/>
            <person name="Kredics L."/>
            <person name="Alcaraz L.D."/>
            <person name="Aerts A."/>
            <person name="Antal Z."/>
            <person name="Atanasova L."/>
            <person name="Cervantes-Badillo M.G."/>
            <person name="Challacombe J."/>
            <person name="Chertkov O."/>
            <person name="McCluskey K."/>
            <person name="Coulpier F."/>
            <person name="Deshpande N."/>
            <person name="von Doehren H."/>
            <person name="Ebbole D.J."/>
            <person name="Esquivel-Naranjo E.U."/>
            <person name="Fekete E."/>
            <person name="Flipphi M."/>
            <person name="Glaser F."/>
            <person name="Gomez-Rodriguez E.Y."/>
            <person name="Gruber S."/>
            <person name="Han C."/>
            <person name="Henrissat B."/>
            <person name="Hermosa R."/>
            <person name="Hernandez-Onate M."/>
            <person name="Karaffa L."/>
            <person name="Kosti I."/>
            <person name="Le Crom S."/>
            <person name="Lindquist E."/>
            <person name="Lucas S."/>
            <person name="Luebeck M."/>
            <person name="Luebeck P.S."/>
            <person name="Margeot A."/>
            <person name="Metz B."/>
            <person name="Misra M."/>
            <person name="Nevalainen H."/>
            <person name="Omann M."/>
            <person name="Packer N."/>
            <person name="Perrone G."/>
            <person name="Uresti-Rivera E.E."/>
            <person name="Salamov A."/>
            <person name="Schmoll M."/>
            <person name="Seiboth B."/>
            <person name="Shapiro H."/>
            <person name="Sukno S."/>
            <person name="Tamayo-Ramos J.A."/>
            <person name="Tisch D."/>
            <person name="Wiest A."/>
            <person name="Wilkinson H.H."/>
            <person name="Zhang M."/>
            <person name="Coutinho P.M."/>
            <person name="Kenerley C.M."/>
            <person name="Monte E."/>
            <person name="Baker S.E."/>
            <person name="Grigoriev I.V."/>
        </authorList>
    </citation>
    <scope>NUCLEOTIDE SEQUENCE [LARGE SCALE GENOMIC DNA]</scope>
    <source>
        <strain evidence="5">Gv29-8 / FGSC 10586</strain>
    </source>
</reference>
<accession>G9MX01</accession>
<comment type="caution">
    <text evidence="4">The sequence shown here is derived from an EMBL/GenBank/DDBJ whole genome shotgun (WGS) entry which is preliminary data.</text>
</comment>
<dbReference type="InterPro" id="IPR006094">
    <property type="entry name" value="Oxid_FAD_bind_N"/>
</dbReference>
<dbReference type="GO" id="GO:0071949">
    <property type="term" value="F:FAD binding"/>
    <property type="evidence" value="ECO:0007669"/>
    <property type="project" value="InterPro"/>
</dbReference>
<dbReference type="InterPro" id="IPR012951">
    <property type="entry name" value="BBE"/>
</dbReference>
<dbReference type="InterPro" id="IPR036318">
    <property type="entry name" value="FAD-bd_PCMH-like_sf"/>
</dbReference>
<sequence length="564" mass="60936">MNYAVSRRAPLCKNIPGDAGWPGTQAWTQLNRTVGGRLIATVPLAEVCHAPTYSEAACDDLRKQWGLAALDAKYPTEFMSTWFQNNTCTPLTDPSTPCVPGDRAAYSIDVRSASDALAGLQFASKHNIRLVIKNSGHDVHGRSTGKGSLLLWVHNLKSKKFIPSYKSSFYKGPAVQIGSGVSGSEAASFTSSYGYRIVAGSCGTVKPAGGYTQGGGHSLLSGIYGFGADNVLEWEVVTANGRHLTATPVQNPDLYWALSGGGGGTFAVVLSMTVRAFPDADASIASLIFNVSKAGGVDKYWEAVQVFQEQLQPLLDDGVVAEYLITNDTLTMGLLIAPGVKNDSLASSMQPLVDALTKVSPTLNKDSMSFSVSYWNRYIELYETVVAPALAAAVFPYAFAGRFLPRKILQTKSTEWHRALRAALSDGRYYGSFVSLNVQNKNRSRLAPPVAANAVQPNFHTAFSSIVINPTGTENLDWPSAEALQNEIQNKIMPILEKVAPDAGAYKNEANWAQKNFQQAFYDGTYPKLSKIKKKWDPEGIFYGITNVGSEKWATDAAGRLCPI</sequence>
<dbReference type="RefSeq" id="XP_013955130.1">
    <property type="nucleotide sequence ID" value="XM_014099655.1"/>
</dbReference>
<comment type="similarity">
    <text evidence="1">Belongs to the oxygen-dependent FAD-linked oxidoreductase family.</text>
</comment>
<evidence type="ECO:0000259" key="3">
    <source>
        <dbReference type="PROSITE" id="PS51387"/>
    </source>
</evidence>
<protein>
    <recommendedName>
        <fullName evidence="3">FAD-binding PCMH-type domain-containing protein</fullName>
    </recommendedName>
</protein>
<gene>
    <name evidence="4" type="ORF">TRIVIDRAFT_59399</name>
</gene>
<dbReference type="PANTHER" id="PTHR13878:SF91">
    <property type="entry name" value="FAD BINDING DOMAIN PROTEIN (AFU_ORTHOLOGUE AFUA_6G12070)-RELATED"/>
    <property type="match status" value="1"/>
</dbReference>
<dbReference type="Gene3D" id="3.30.465.10">
    <property type="match status" value="2"/>
</dbReference>
<dbReference type="AlphaFoldDB" id="G9MX01"/>
<dbReference type="Proteomes" id="UP000007115">
    <property type="component" value="Unassembled WGS sequence"/>
</dbReference>
<keyword evidence="5" id="KW-1185">Reference proteome</keyword>
<dbReference type="InterPro" id="IPR016166">
    <property type="entry name" value="FAD-bd_PCMH"/>
</dbReference>
<dbReference type="PANTHER" id="PTHR13878">
    <property type="entry name" value="GULONOLACTONE OXIDASE"/>
    <property type="match status" value="1"/>
</dbReference>
<evidence type="ECO:0000313" key="4">
    <source>
        <dbReference type="EMBL" id="EHK20934.1"/>
    </source>
</evidence>
<dbReference type="InParanoid" id="G9MX01"/>
<dbReference type="EMBL" id="ABDF02000076">
    <property type="protein sequence ID" value="EHK20934.1"/>
    <property type="molecule type" value="Genomic_DNA"/>
</dbReference>
<dbReference type="HOGENOM" id="CLU_018354_4_2_1"/>
<organism evidence="4 5">
    <name type="scientific">Hypocrea virens (strain Gv29-8 / FGSC 10586)</name>
    <name type="common">Gliocladium virens</name>
    <name type="synonym">Trichoderma virens</name>
    <dbReference type="NCBI Taxonomy" id="413071"/>
    <lineage>
        <taxon>Eukaryota</taxon>
        <taxon>Fungi</taxon>
        <taxon>Dikarya</taxon>
        <taxon>Ascomycota</taxon>
        <taxon>Pezizomycotina</taxon>
        <taxon>Sordariomycetes</taxon>
        <taxon>Hypocreomycetidae</taxon>
        <taxon>Hypocreales</taxon>
        <taxon>Hypocreaceae</taxon>
        <taxon>Trichoderma</taxon>
    </lineage>
</organism>
<dbReference type="OrthoDB" id="9983560at2759"/>
<dbReference type="OMA" id="WFQNNTC"/>
<dbReference type="eggNOG" id="ENOG502R8I5">
    <property type="taxonomic scope" value="Eukaryota"/>
</dbReference>
<evidence type="ECO:0000256" key="2">
    <source>
        <dbReference type="ARBA" id="ARBA00023002"/>
    </source>
</evidence>